<protein>
    <submittedName>
        <fullName evidence="2">Uncharacterized protein</fullName>
    </submittedName>
</protein>
<feature type="compositionally biased region" description="Low complexity" evidence="1">
    <location>
        <begin position="362"/>
        <end position="396"/>
    </location>
</feature>
<feature type="compositionally biased region" description="Low complexity" evidence="1">
    <location>
        <begin position="109"/>
        <end position="123"/>
    </location>
</feature>
<comment type="caution">
    <text evidence="2">The sequence shown here is derived from an EMBL/GenBank/DDBJ whole genome shotgun (WGS) entry which is preliminary data.</text>
</comment>
<feature type="region of interest" description="Disordered" evidence="1">
    <location>
        <begin position="138"/>
        <end position="191"/>
    </location>
</feature>
<feature type="compositionally biased region" description="Low complexity" evidence="1">
    <location>
        <begin position="152"/>
        <end position="166"/>
    </location>
</feature>
<evidence type="ECO:0000256" key="1">
    <source>
        <dbReference type="SAM" id="MobiDB-lite"/>
    </source>
</evidence>
<reference evidence="2 3" key="1">
    <citation type="submission" date="2016-07" db="EMBL/GenBank/DDBJ databases">
        <title>Pervasive Adenine N6-methylation of Active Genes in Fungi.</title>
        <authorList>
            <consortium name="DOE Joint Genome Institute"/>
            <person name="Mondo S.J."/>
            <person name="Dannebaum R.O."/>
            <person name="Kuo R.C."/>
            <person name="Labutti K."/>
            <person name="Haridas S."/>
            <person name="Kuo A."/>
            <person name="Salamov A."/>
            <person name="Ahrendt S.R."/>
            <person name="Lipzen A."/>
            <person name="Sullivan W."/>
            <person name="Andreopoulos W.B."/>
            <person name="Clum A."/>
            <person name="Lindquist E."/>
            <person name="Daum C."/>
            <person name="Ramamoorthy G.K."/>
            <person name="Gryganskyi A."/>
            <person name="Culley D."/>
            <person name="Magnuson J.K."/>
            <person name="James T.Y."/>
            <person name="O'Malley M.A."/>
            <person name="Stajich J.E."/>
            <person name="Spatafora J.W."/>
            <person name="Visel A."/>
            <person name="Grigoriev I.V."/>
        </authorList>
    </citation>
    <scope>NUCLEOTIDE SEQUENCE [LARGE SCALE GENOMIC DNA]</scope>
    <source>
        <strain evidence="2 3">PL171</strain>
    </source>
</reference>
<dbReference type="EMBL" id="MCFL01000020">
    <property type="protein sequence ID" value="ORZ35899.1"/>
    <property type="molecule type" value="Genomic_DNA"/>
</dbReference>
<name>A0A1Y2HMW8_9FUNG</name>
<accession>A0A1Y2HMW8</accession>
<dbReference type="AlphaFoldDB" id="A0A1Y2HMW8"/>
<evidence type="ECO:0000313" key="3">
    <source>
        <dbReference type="Proteomes" id="UP000193411"/>
    </source>
</evidence>
<organism evidence="2 3">
    <name type="scientific">Catenaria anguillulae PL171</name>
    <dbReference type="NCBI Taxonomy" id="765915"/>
    <lineage>
        <taxon>Eukaryota</taxon>
        <taxon>Fungi</taxon>
        <taxon>Fungi incertae sedis</taxon>
        <taxon>Blastocladiomycota</taxon>
        <taxon>Blastocladiomycetes</taxon>
        <taxon>Blastocladiales</taxon>
        <taxon>Catenariaceae</taxon>
        <taxon>Catenaria</taxon>
    </lineage>
</organism>
<dbReference type="Proteomes" id="UP000193411">
    <property type="component" value="Unassembled WGS sequence"/>
</dbReference>
<dbReference type="PANTHER" id="PTHR33472">
    <property type="entry name" value="OS01G0106600 PROTEIN"/>
    <property type="match status" value="1"/>
</dbReference>
<feature type="compositionally biased region" description="Acidic residues" evidence="1">
    <location>
        <begin position="55"/>
        <end position="65"/>
    </location>
</feature>
<feature type="region of interest" description="Disordered" evidence="1">
    <location>
        <begin position="357"/>
        <end position="646"/>
    </location>
</feature>
<sequence>MSAIIGSLMSAFRAARRSLDVLNPASASAAHVEEAAPDSHGQGQRRDMQHSYGDESSDDEDDDEPLPPISNMGRARSRSRSLSPSPTRRHRRHSSTIVKTTYADEHQSRSGSEGFASASSSSPIKASRGALRFLPYAYTTQSSTPPPPAPPTRRTSPPRSSSTTPKSSRESAASSGLHISTSSPLSTSPPTGLSDSAAHTFYLVRLSPTLLSLARLWFQGSTTVLIPLEPTLQAILGESDTELIAKLAHRAKKYASYEVSEGNEIKRVKAAGRWLYQGDWVEVKVEGKGKGKQVVVECVDVSKFRKSALAWIAHDHLTDVLVEVGKVDIRRVPEGLLIKDGMSLFIPHAKIRIDAHHPLLMSPRKSPTSPRSPTRISGSGPSSPTWSPSPSSSSSSALQSPTRPAYRRASVAPPPPPASLLSPLTDTSAVAGRTKRGYSVRRAMNLDSDDDKEDVEMDNARDEQLSAKRIRRRRTASMEMPNQTRIVSPIKPIVMDSESEHDTIHSTPAPATASPQSDPKPSLPRARKSKPAVASPPPPPAATAEHKPFRRPTTAPVVAPRPRLVLAASSSSALVQQAQSPVRPRTAAPPRSPNANGSSLAASCSGMAIVIEVPPVSPRPRTGTQMQARSELTHQAGGSSGTRADVQDLRHRALELVREIGQGEQEIRELAASVSVGAAAGLRDVLEMEVDDPQ</sequence>
<proteinExistence type="predicted"/>
<feature type="compositionally biased region" description="Polar residues" evidence="1">
    <location>
        <begin position="593"/>
        <end position="602"/>
    </location>
</feature>
<keyword evidence="3" id="KW-1185">Reference proteome</keyword>
<feature type="compositionally biased region" description="Low complexity" evidence="1">
    <location>
        <begin position="564"/>
        <end position="580"/>
    </location>
</feature>
<gene>
    <name evidence="2" type="ORF">BCR44DRAFT_41945</name>
</gene>
<evidence type="ECO:0000313" key="2">
    <source>
        <dbReference type="EMBL" id="ORZ35899.1"/>
    </source>
</evidence>
<feature type="region of interest" description="Disordered" evidence="1">
    <location>
        <begin position="25"/>
        <end position="123"/>
    </location>
</feature>
<feature type="compositionally biased region" description="Acidic residues" evidence="1">
    <location>
        <begin position="447"/>
        <end position="457"/>
    </location>
</feature>
<feature type="compositionally biased region" description="Low complexity" evidence="1">
    <location>
        <begin position="180"/>
        <end position="191"/>
    </location>
</feature>
<feature type="compositionally biased region" description="Basic and acidic residues" evidence="1">
    <location>
        <begin position="44"/>
        <end position="53"/>
    </location>
</feature>
<dbReference type="PANTHER" id="PTHR33472:SF28">
    <property type="entry name" value="BROMO AND FHA DOMAIN-CONTAINING PROTEIN DDB_G0267958"/>
    <property type="match status" value="1"/>
</dbReference>